<reference evidence="1" key="1">
    <citation type="submission" date="2019-10" db="EMBL/GenBank/DDBJ databases">
        <authorList>
            <consortium name="DOE Joint Genome Institute"/>
            <person name="Kuo A."/>
            <person name="Miyauchi S."/>
            <person name="Kiss E."/>
            <person name="Drula E."/>
            <person name="Kohler A."/>
            <person name="Sanchez-Garcia M."/>
            <person name="Andreopoulos B."/>
            <person name="Barry K.W."/>
            <person name="Bonito G."/>
            <person name="Buee M."/>
            <person name="Carver A."/>
            <person name="Chen C."/>
            <person name="Cichocki N."/>
            <person name="Clum A."/>
            <person name="Culley D."/>
            <person name="Crous P.W."/>
            <person name="Fauchery L."/>
            <person name="Girlanda M."/>
            <person name="Hayes R."/>
            <person name="Keri Z."/>
            <person name="Labutti K."/>
            <person name="Lipzen A."/>
            <person name="Lombard V."/>
            <person name="Magnuson J."/>
            <person name="Maillard F."/>
            <person name="Morin E."/>
            <person name="Murat C."/>
            <person name="Nolan M."/>
            <person name="Ohm R."/>
            <person name="Pangilinan J."/>
            <person name="Pereira M."/>
            <person name="Perotto S."/>
            <person name="Peter M."/>
            <person name="Riley R."/>
            <person name="Sitrit Y."/>
            <person name="Stielow B."/>
            <person name="Szollosi G."/>
            <person name="Zifcakova L."/>
            <person name="Stursova M."/>
            <person name="Spatafora J.W."/>
            <person name="Tedersoo L."/>
            <person name="Vaario L.-M."/>
            <person name="Yamada A."/>
            <person name="Yan M."/>
            <person name="Wang P."/>
            <person name="Xu J."/>
            <person name="Bruns T."/>
            <person name="Baldrian P."/>
            <person name="Vilgalys R."/>
            <person name="Henrissat B."/>
            <person name="Grigoriev I.V."/>
            <person name="Hibbett D."/>
            <person name="Nagy L.G."/>
            <person name="Martin F.M."/>
        </authorList>
    </citation>
    <scope>NUCLEOTIDE SEQUENCE</scope>
    <source>
        <strain evidence="1">P2</strain>
    </source>
</reference>
<gene>
    <name evidence="1" type="ORF">BDM02DRAFT_3186684</name>
</gene>
<sequence length="881" mass="96401">MASLPHDHTPQDLQDQKLFHAALSGDDPAFTRALSAGADVNIVCEDGRNAVISLMTGHNWDSVNASNAPVMSISRLNILNAIITHRDISLFTLNASNATVCGVESISPLGVAALLNKHTVVQTLLELSPGLVSVDLPDTRGRTPLMYACQNGGLEVVQHLLSHGARPDFRDAQFRTAVYYGLLHPRILWHCEDFLRRHRSGEITQHVNKRSICQAAQANALYNTKSPIIPPNHFYQDSHFAHTLIDTISSGKSDIVQSLLFPPSSSPQNPNPTSPDYLINAQDARGWSPVHYCVSSPSPTREILDALYLAGADISLPTSIDLHTPLHCLALTSCQPLDALDAGLLYSFTVHLVRDLRAPLGAQDRNGETCIHIAAERGVSIDILSAFLDCDPKSIVREIRNSRGRSPMIRTLPLSDLFTLWEIRLESHTPLSLRFSFRLTAAEVAKPEYRALFGLEAERPDSVASIRTVKPKKSLKSLKSVASLASIASVIPTYDHVPPLPLGDLIPASASILPLLDQLFDDLRFISRALPTTYSEIGFDALEEQLSDVVGMGNMLITLARDPIEAAAGSLREAQSSVGRISGLLNNVSKEIEDKLEIRTGAMVRWGESAIQARRRTTDSGSSGTTAVSQRSRTMSGSTKLGSNTDLSEVCGEDLKERSAVSGTEKLKKWFKKKLNVFPSLTTSPSPTVVPQKISAAREEWEGTRGLALRSSDRVLDAASRDLVSIEECMTMADQYIATGYHFLSKAETIFAQVVNSRKYAIQAGRERARHSRMVLDIQDIDLDPTLFTLPLPFPTVPMSPRGSPCSSSPSSPISGSFEIPSLDGRINGVEDEQLLRNLRRLIARKVDLKVKGAQEEIEKAHLYMRITKGVIKGLRQNTSL</sequence>
<evidence type="ECO:0000313" key="1">
    <source>
        <dbReference type="EMBL" id="KAF9648933.1"/>
    </source>
</evidence>
<evidence type="ECO:0000313" key="2">
    <source>
        <dbReference type="Proteomes" id="UP000886501"/>
    </source>
</evidence>
<organism evidence="1 2">
    <name type="scientific">Thelephora ganbajun</name>
    <name type="common">Ganba fungus</name>
    <dbReference type="NCBI Taxonomy" id="370292"/>
    <lineage>
        <taxon>Eukaryota</taxon>
        <taxon>Fungi</taxon>
        <taxon>Dikarya</taxon>
        <taxon>Basidiomycota</taxon>
        <taxon>Agaricomycotina</taxon>
        <taxon>Agaricomycetes</taxon>
        <taxon>Thelephorales</taxon>
        <taxon>Thelephoraceae</taxon>
        <taxon>Thelephora</taxon>
    </lineage>
</organism>
<comment type="caution">
    <text evidence="1">The sequence shown here is derived from an EMBL/GenBank/DDBJ whole genome shotgun (WGS) entry which is preliminary data.</text>
</comment>
<keyword evidence="2" id="KW-1185">Reference proteome</keyword>
<dbReference type="Proteomes" id="UP000886501">
    <property type="component" value="Unassembled WGS sequence"/>
</dbReference>
<dbReference type="EMBL" id="MU118005">
    <property type="protein sequence ID" value="KAF9648933.1"/>
    <property type="molecule type" value="Genomic_DNA"/>
</dbReference>
<name>A0ACB6ZHK5_THEGA</name>
<reference evidence="1" key="2">
    <citation type="journal article" date="2020" name="Nat. Commun.">
        <title>Large-scale genome sequencing of mycorrhizal fungi provides insights into the early evolution of symbiotic traits.</title>
        <authorList>
            <person name="Miyauchi S."/>
            <person name="Kiss E."/>
            <person name="Kuo A."/>
            <person name="Drula E."/>
            <person name="Kohler A."/>
            <person name="Sanchez-Garcia M."/>
            <person name="Morin E."/>
            <person name="Andreopoulos B."/>
            <person name="Barry K.W."/>
            <person name="Bonito G."/>
            <person name="Buee M."/>
            <person name="Carver A."/>
            <person name="Chen C."/>
            <person name="Cichocki N."/>
            <person name="Clum A."/>
            <person name="Culley D."/>
            <person name="Crous P.W."/>
            <person name="Fauchery L."/>
            <person name="Girlanda M."/>
            <person name="Hayes R.D."/>
            <person name="Keri Z."/>
            <person name="LaButti K."/>
            <person name="Lipzen A."/>
            <person name="Lombard V."/>
            <person name="Magnuson J."/>
            <person name="Maillard F."/>
            <person name="Murat C."/>
            <person name="Nolan M."/>
            <person name="Ohm R.A."/>
            <person name="Pangilinan J."/>
            <person name="Pereira M.F."/>
            <person name="Perotto S."/>
            <person name="Peter M."/>
            <person name="Pfister S."/>
            <person name="Riley R."/>
            <person name="Sitrit Y."/>
            <person name="Stielow J.B."/>
            <person name="Szollosi G."/>
            <person name="Zifcakova L."/>
            <person name="Stursova M."/>
            <person name="Spatafora J.W."/>
            <person name="Tedersoo L."/>
            <person name="Vaario L.M."/>
            <person name="Yamada A."/>
            <person name="Yan M."/>
            <person name="Wang P."/>
            <person name="Xu J."/>
            <person name="Bruns T."/>
            <person name="Baldrian P."/>
            <person name="Vilgalys R."/>
            <person name="Dunand C."/>
            <person name="Henrissat B."/>
            <person name="Grigoriev I.V."/>
            <person name="Hibbett D."/>
            <person name="Nagy L.G."/>
            <person name="Martin F.M."/>
        </authorList>
    </citation>
    <scope>NUCLEOTIDE SEQUENCE</scope>
    <source>
        <strain evidence="1">P2</strain>
    </source>
</reference>
<proteinExistence type="predicted"/>
<protein>
    <submittedName>
        <fullName evidence="1">Ankyrin</fullName>
    </submittedName>
</protein>
<accession>A0ACB6ZHK5</accession>